<keyword evidence="3" id="KW-1185">Reference proteome</keyword>
<gene>
    <name evidence="2" type="ORF">CSSPJE1EN2_LOCUS528</name>
</gene>
<evidence type="ECO:0000313" key="3">
    <source>
        <dbReference type="Proteomes" id="UP001497522"/>
    </source>
</evidence>
<dbReference type="Proteomes" id="UP001497522">
    <property type="component" value="Chromosome 1"/>
</dbReference>
<dbReference type="EMBL" id="OZ023702">
    <property type="protein sequence ID" value="CAK9857533.1"/>
    <property type="molecule type" value="Genomic_DNA"/>
</dbReference>
<proteinExistence type="predicted"/>
<organism evidence="2 3">
    <name type="scientific">Sphagnum jensenii</name>
    <dbReference type="NCBI Taxonomy" id="128206"/>
    <lineage>
        <taxon>Eukaryota</taxon>
        <taxon>Viridiplantae</taxon>
        <taxon>Streptophyta</taxon>
        <taxon>Embryophyta</taxon>
        <taxon>Bryophyta</taxon>
        <taxon>Sphagnophytina</taxon>
        <taxon>Sphagnopsida</taxon>
        <taxon>Sphagnales</taxon>
        <taxon>Sphagnaceae</taxon>
        <taxon>Sphagnum</taxon>
    </lineage>
</organism>
<evidence type="ECO:0000256" key="1">
    <source>
        <dbReference type="SAM" id="MobiDB-lite"/>
    </source>
</evidence>
<reference evidence="2 3" key="1">
    <citation type="submission" date="2024-03" db="EMBL/GenBank/DDBJ databases">
        <authorList>
            <consortium name="ELIXIR-Norway"/>
            <consortium name="Elixir Norway"/>
        </authorList>
    </citation>
    <scope>NUCLEOTIDE SEQUENCE [LARGE SCALE GENOMIC DNA]</scope>
</reference>
<feature type="region of interest" description="Disordered" evidence="1">
    <location>
        <begin position="45"/>
        <end position="65"/>
    </location>
</feature>
<name>A0ABP1A3D5_9BRYO</name>
<protein>
    <submittedName>
        <fullName evidence="2">Uncharacterized protein</fullName>
    </submittedName>
</protein>
<evidence type="ECO:0000313" key="2">
    <source>
        <dbReference type="EMBL" id="CAK9857533.1"/>
    </source>
</evidence>
<sequence>MDFFCIAQNDPYQAKLETDRATFALAHVVAVQHGDVAVHRLDTARDNSRLRQHQRRAQQTAEQQQAARSANAVCMRAAGVA</sequence>
<accession>A0ABP1A3D5</accession>